<keyword evidence="3 5" id="KW-0328">Glycosyltransferase</keyword>
<keyword evidence="5" id="KW-0472">Membrane</keyword>
<evidence type="ECO:0000259" key="6">
    <source>
        <dbReference type="Pfam" id="PF00852"/>
    </source>
</evidence>
<feature type="non-terminal residue" evidence="7">
    <location>
        <position position="1"/>
    </location>
</feature>
<keyword evidence="5" id="KW-0333">Golgi apparatus</keyword>
<dbReference type="EMBL" id="LGRX02033179">
    <property type="protein sequence ID" value="KAK3242401.1"/>
    <property type="molecule type" value="Genomic_DNA"/>
</dbReference>
<organism evidence="7 8">
    <name type="scientific">Cymbomonas tetramitiformis</name>
    <dbReference type="NCBI Taxonomy" id="36881"/>
    <lineage>
        <taxon>Eukaryota</taxon>
        <taxon>Viridiplantae</taxon>
        <taxon>Chlorophyta</taxon>
        <taxon>Pyramimonadophyceae</taxon>
        <taxon>Pyramimonadales</taxon>
        <taxon>Pyramimonadaceae</taxon>
        <taxon>Cymbomonas</taxon>
    </lineage>
</organism>
<evidence type="ECO:0000256" key="4">
    <source>
        <dbReference type="ARBA" id="ARBA00022679"/>
    </source>
</evidence>
<dbReference type="Proteomes" id="UP001190700">
    <property type="component" value="Unassembled WGS sequence"/>
</dbReference>
<name>A0AAE0BTB0_9CHLO</name>
<evidence type="ECO:0000313" key="7">
    <source>
        <dbReference type="EMBL" id="KAK3242401.1"/>
    </source>
</evidence>
<proteinExistence type="inferred from homology"/>
<evidence type="ECO:0000256" key="5">
    <source>
        <dbReference type="RuleBase" id="RU003832"/>
    </source>
</evidence>
<dbReference type="PANTHER" id="PTHR11929:SF237">
    <property type="entry name" value="FUCOSYLTRANSFERASE"/>
    <property type="match status" value="1"/>
</dbReference>
<keyword evidence="5" id="KW-0812">Transmembrane</keyword>
<gene>
    <name evidence="7" type="ORF">CYMTET_47904</name>
</gene>
<accession>A0AAE0BTB0</accession>
<sequence length="116" mass="13420">GGAVALYMGGEKIDDYLPCKKCVLKLDDFESPKAMAKFMWEMVQDPAKYAEYHEWRNTPYNAALWPKFERVRLLGLETSMCRLANTVRPGSCPIHCAASSVKQFHQAAHRFPYRFW</sequence>
<reference evidence="7 8" key="1">
    <citation type="journal article" date="2015" name="Genome Biol. Evol.">
        <title>Comparative Genomics of a Bacterivorous Green Alga Reveals Evolutionary Causalities and Consequences of Phago-Mixotrophic Mode of Nutrition.</title>
        <authorList>
            <person name="Burns J.A."/>
            <person name="Paasch A."/>
            <person name="Narechania A."/>
            <person name="Kim E."/>
        </authorList>
    </citation>
    <scope>NUCLEOTIDE SEQUENCE [LARGE SCALE GENOMIC DNA]</scope>
    <source>
        <strain evidence="7 8">PLY_AMNH</strain>
    </source>
</reference>
<evidence type="ECO:0000256" key="1">
    <source>
        <dbReference type="ARBA" id="ARBA00004922"/>
    </source>
</evidence>
<dbReference type="EC" id="2.4.1.-" evidence="5"/>
<dbReference type="InterPro" id="IPR038577">
    <property type="entry name" value="GT10-like_C_sf"/>
</dbReference>
<dbReference type="InterPro" id="IPR001503">
    <property type="entry name" value="Glyco_trans_10"/>
</dbReference>
<comment type="subcellular location">
    <subcellularLocation>
        <location evidence="5">Golgi apparatus</location>
        <location evidence="5">Golgi stack membrane</location>
        <topology evidence="5">Single-pass type II membrane protein</topology>
    </subcellularLocation>
</comment>
<comment type="pathway">
    <text evidence="1">Protein modification; protein glycosylation.</text>
</comment>
<protein>
    <recommendedName>
        <fullName evidence="5">Fucosyltransferase</fullName>
        <ecNumber evidence="5">2.4.1.-</ecNumber>
    </recommendedName>
</protein>
<comment type="similarity">
    <text evidence="2 5">Belongs to the glycosyltransferase 10 family.</text>
</comment>
<evidence type="ECO:0000256" key="3">
    <source>
        <dbReference type="ARBA" id="ARBA00022676"/>
    </source>
</evidence>
<evidence type="ECO:0000313" key="8">
    <source>
        <dbReference type="Proteomes" id="UP001190700"/>
    </source>
</evidence>
<keyword evidence="8" id="KW-1185">Reference proteome</keyword>
<keyword evidence="4 5" id="KW-0808">Transferase</keyword>
<evidence type="ECO:0000256" key="2">
    <source>
        <dbReference type="ARBA" id="ARBA00008919"/>
    </source>
</evidence>
<dbReference type="GO" id="GO:0046920">
    <property type="term" value="F:alpha-(1-&gt;3)-fucosyltransferase activity"/>
    <property type="evidence" value="ECO:0007669"/>
    <property type="project" value="TreeGrafter"/>
</dbReference>
<dbReference type="PANTHER" id="PTHR11929">
    <property type="entry name" value="ALPHA- 1,3 -FUCOSYLTRANSFERASE"/>
    <property type="match status" value="1"/>
</dbReference>
<dbReference type="InterPro" id="IPR055270">
    <property type="entry name" value="Glyco_tran_10_C"/>
</dbReference>
<dbReference type="AlphaFoldDB" id="A0AAE0BTB0"/>
<dbReference type="SUPFAM" id="SSF53756">
    <property type="entry name" value="UDP-Glycosyltransferase/glycogen phosphorylase"/>
    <property type="match status" value="1"/>
</dbReference>
<dbReference type="Pfam" id="PF00852">
    <property type="entry name" value="Glyco_transf_10"/>
    <property type="match status" value="1"/>
</dbReference>
<dbReference type="GO" id="GO:0032580">
    <property type="term" value="C:Golgi cisterna membrane"/>
    <property type="evidence" value="ECO:0007669"/>
    <property type="project" value="UniProtKB-SubCell"/>
</dbReference>
<feature type="domain" description="Fucosyltransferase C-terminal" evidence="6">
    <location>
        <begin position="8"/>
        <end position="88"/>
    </location>
</feature>
<comment type="caution">
    <text evidence="7">The sequence shown here is derived from an EMBL/GenBank/DDBJ whole genome shotgun (WGS) entry which is preliminary data.</text>
</comment>
<dbReference type="Gene3D" id="3.40.50.11660">
    <property type="entry name" value="Glycosyl transferase family 10, C-terminal domain"/>
    <property type="match status" value="1"/>
</dbReference>